<proteinExistence type="predicted"/>
<keyword evidence="4" id="KW-1185">Reference proteome</keyword>
<protein>
    <recommendedName>
        <fullName evidence="2">VQ domain-containing protein</fullName>
    </recommendedName>
</protein>
<evidence type="ECO:0000313" key="3">
    <source>
        <dbReference type="EMBL" id="KAG6395893.1"/>
    </source>
</evidence>
<sequence length="194" mass="21250">MQGSEELLWEQSYDEIISTIPDLIFDDPFDLPSSGPGPKAPCKGPRGGVGKPAVRRRSRSSKKAPTTLLTADAKNFRALVQQFTGRHSGSPLLRGYKGPINLNFKQRNYHLADNLKRRNLEESDGRCFPFGGKIDDGDLIVSMIGQNPRSDGALTCDGDFADVCGGDWGKEVMEGHGDYAAVLKGAVDREFWGY</sequence>
<name>A0A8X8Z919_SALSN</name>
<dbReference type="InterPro" id="IPR008889">
    <property type="entry name" value="VQ"/>
</dbReference>
<dbReference type="Proteomes" id="UP000298416">
    <property type="component" value="Unassembled WGS sequence"/>
</dbReference>
<evidence type="ECO:0000256" key="1">
    <source>
        <dbReference type="SAM" id="MobiDB-lite"/>
    </source>
</evidence>
<dbReference type="Pfam" id="PF05678">
    <property type="entry name" value="VQ"/>
    <property type="match status" value="1"/>
</dbReference>
<accession>A0A8X8Z919</accession>
<reference evidence="3" key="1">
    <citation type="submission" date="2018-01" db="EMBL/GenBank/DDBJ databases">
        <authorList>
            <person name="Mao J.F."/>
        </authorList>
    </citation>
    <scope>NUCLEOTIDE SEQUENCE</scope>
    <source>
        <strain evidence="3">Huo1</strain>
        <tissue evidence="3">Leaf</tissue>
    </source>
</reference>
<feature type="compositionally biased region" description="Basic residues" evidence="1">
    <location>
        <begin position="53"/>
        <end position="62"/>
    </location>
</feature>
<feature type="region of interest" description="Disordered" evidence="1">
    <location>
        <begin position="28"/>
        <end position="67"/>
    </location>
</feature>
<evidence type="ECO:0000313" key="4">
    <source>
        <dbReference type="Proteomes" id="UP000298416"/>
    </source>
</evidence>
<comment type="caution">
    <text evidence="3">The sequence shown here is derived from an EMBL/GenBank/DDBJ whole genome shotgun (WGS) entry which is preliminary data.</text>
</comment>
<reference evidence="3" key="2">
    <citation type="submission" date="2020-08" db="EMBL/GenBank/DDBJ databases">
        <title>Plant Genome Project.</title>
        <authorList>
            <person name="Zhang R.-G."/>
        </authorList>
    </citation>
    <scope>NUCLEOTIDE SEQUENCE</scope>
    <source>
        <strain evidence="3">Huo1</strain>
        <tissue evidence="3">Leaf</tissue>
    </source>
</reference>
<dbReference type="PANTHER" id="PTHR33179">
    <property type="entry name" value="VQ MOTIF-CONTAINING PROTEIN"/>
    <property type="match status" value="1"/>
</dbReference>
<dbReference type="AlphaFoldDB" id="A0A8X8Z919"/>
<organism evidence="3">
    <name type="scientific">Salvia splendens</name>
    <name type="common">Scarlet sage</name>
    <dbReference type="NCBI Taxonomy" id="180675"/>
    <lineage>
        <taxon>Eukaryota</taxon>
        <taxon>Viridiplantae</taxon>
        <taxon>Streptophyta</taxon>
        <taxon>Embryophyta</taxon>
        <taxon>Tracheophyta</taxon>
        <taxon>Spermatophyta</taxon>
        <taxon>Magnoliopsida</taxon>
        <taxon>eudicotyledons</taxon>
        <taxon>Gunneridae</taxon>
        <taxon>Pentapetalae</taxon>
        <taxon>asterids</taxon>
        <taxon>lamiids</taxon>
        <taxon>Lamiales</taxon>
        <taxon>Lamiaceae</taxon>
        <taxon>Nepetoideae</taxon>
        <taxon>Mentheae</taxon>
        <taxon>Salviinae</taxon>
        <taxon>Salvia</taxon>
        <taxon>Salvia subgen. Calosphace</taxon>
        <taxon>core Calosphace</taxon>
    </lineage>
</organism>
<gene>
    <name evidence="3" type="ORF">SASPL_142026</name>
</gene>
<dbReference type="InterPro" id="IPR039609">
    <property type="entry name" value="VQ_15/22"/>
</dbReference>
<feature type="domain" description="VQ" evidence="2">
    <location>
        <begin position="64"/>
        <end position="89"/>
    </location>
</feature>
<evidence type="ECO:0000259" key="2">
    <source>
        <dbReference type="Pfam" id="PF05678"/>
    </source>
</evidence>
<dbReference type="EMBL" id="PNBA02000016">
    <property type="protein sequence ID" value="KAG6395893.1"/>
    <property type="molecule type" value="Genomic_DNA"/>
</dbReference>
<dbReference type="PANTHER" id="PTHR33179:SF29">
    <property type="entry name" value="OS06G0666400 PROTEIN"/>
    <property type="match status" value="1"/>
</dbReference>